<dbReference type="OMA" id="CTGMSTI"/>
<reference evidence="1 4" key="2">
    <citation type="submission" date="2016-08" db="EMBL/GenBank/DDBJ databases">
        <title>Moorella thermoacetica DSM 103132.</title>
        <authorList>
            <person name="Jendresen C.B."/>
            <person name="Redl S.M."/>
            <person name="Jensen T.O."/>
            <person name="Nielsen A.T."/>
        </authorList>
    </citation>
    <scope>NUCLEOTIDE SEQUENCE [LARGE SCALE GENOMIC DNA]</scope>
    <source>
        <strain evidence="1 4">DSM 103132</strain>
    </source>
</reference>
<dbReference type="KEGG" id="mtho:MOTHE_c02190"/>
<dbReference type="PATRIC" id="fig|1525.11.peg.2638"/>
<evidence type="ECO:0000313" key="3">
    <source>
        <dbReference type="EMBL" id="TYL08650.1"/>
    </source>
</evidence>
<evidence type="ECO:0000313" key="2">
    <source>
        <dbReference type="EMBL" id="OIQ07990.1"/>
    </source>
</evidence>
<evidence type="ECO:0000313" key="1">
    <source>
        <dbReference type="EMBL" id="AOQ22704.1"/>
    </source>
</evidence>
<dbReference type="Proteomes" id="UP000182743">
    <property type="component" value="Unassembled WGS sequence"/>
</dbReference>
<dbReference type="GeneID" id="45616245"/>
<dbReference type="EMBL" id="MIHH01000019">
    <property type="protein sequence ID" value="OIQ07990.1"/>
    <property type="molecule type" value="Genomic_DNA"/>
</dbReference>
<gene>
    <name evidence="2" type="primary">murI_2</name>
    <name evidence="1" type="ORF">Maut_00221</name>
    <name evidence="2" type="ORF">MOOR_24310</name>
    <name evidence="3" type="ORF">MTAT_27080</name>
</gene>
<dbReference type="EMBL" id="CP017019">
    <property type="protein sequence ID" value="AOQ22704.1"/>
    <property type="molecule type" value="Genomic_DNA"/>
</dbReference>
<protein>
    <submittedName>
        <fullName evidence="2">Glutamate racemase</fullName>
        <ecNumber evidence="2">5.1.1.3</ecNumber>
    </submittedName>
</protein>
<dbReference type="Gene3D" id="3.40.50.1860">
    <property type="match status" value="2"/>
</dbReference>
<dbReference type="Proteomes" id="UP000094598">
    <property type="component" value="Chromosome"/>
</dbReference>
<evidence type="ECO:0000313" key="4">
    <source>
        <dbReference type="Proteomes" id="UP000094598"/>
    </source>
</evidence>
<dbReference type="KEGG" id="mthz:MOTHA_c02180"/>
<organism evidence="2 5">
    <name type="scientific">Neomoorella thermoacetica</name>
    <name type="common">Clostridium thermoaceticum</name>
    <dbReference type="NCBI Taxonomy" id="1525"/>
    <lineage>
        <taxon>Bacteria</taxon>
        <taxon>Bacillati</taxon>
        <taxon>Bacillota</taxon>
        <taxon>Clostridia</taxon>
        <taxon>Neomoorellales</taxon>
        <taxon>Neomoorellaceae</taxon>
        <taxon>Neomoorella</taxon>
    </lineage>
</organism>
<name>A0A1D7X735_NEOTH</name>
<dbReference type="Proteomes" id="UP000322283">
    <property type="component" value="Unassembled WGS sequence"/>
</dbReference>
<sequence>MLAVIRVLTTDDEDLLNAHGRLISERYGIPTRSYCIPDQPRGIYDDETERVAVPKIVQLARRVEEEGAGAIFISCAADPALAEVRATCKVPVIGAGSAAAAVALAAGERIGVLNLMESTPAAVAAVLGRRMVAQARPEGVTNTRDLMTPEGKKQALKAAGLLVEKGADVIVFACTGYSTIGLAGDIKKHLGVRVIDAVEAGGLIASYVLPR</sequence>
<dbReference type="Pfam" id="PF01177">
    <property type="entry name" value="Asp_Glu_race"/>
    <property type="match status" value="1"/>
</dbReference>
<reference evidence="3 6" key="3">
    <citation type="submission" date="2019-05" db="EMBL/GenBank/DDBJ databases">
        <title>Genome sequence of Moorella thermoacetica ATCC 33924.</title>
        <authorList>
            <person name="Poehlein A."/>
            <person name="Bengelsdorf F.R."/>
            <person name="Duerre P."/>
            <person name="Daniel R."/>
        </authorList>
    </citation>
    <scope>NUCLEOTIDE SEQUENCE [LARGE SCALE GENOMIC DNA]</scope>
    <source>
        <strain evidence="3 6">ATCC 33924</strain>
    </source>
</reference>
<dbReference type="EMBL" id="VCDX01000014">
    <property type="protein sequence ID" value="TYL08650.1"/>
    <property type="molecule type" value="Genomic_DNA"/>
</dbReference>
<dbReference type="AlphaFoldDB" id="A0A1D7X735"/>
<reference evidence="2 5" key="1">
    <citation type="submission" date="2016-08" db="EMBL/GenBank/DDBJ databases">
        <title>Genome-based comparison of Moorella thermoacetic strains.</title>
        <authorList>
            <person name="Poehlein A."/>
            <person name="Bengelsdorf F.R."/>
            <person name="Esser C."/>
            <person name="Duerre P."/>
            <person name="Daniel R."/>
        </authorList>
    </citation>
    <scope>NUCLEOTIDE SEQUENCE [LARGE SCALE GENOMIC DNA]</scope>
    <source>
        <strain evidence="2 5">DSM 11768</strain>
    </source>
</reference>
<dbReference type="RefSeq" id="WP_011391752.1">
    <property type="nucleotide sequence ID" value="NZ_BSDM01000006.1"/>
</dbReference>
<dbReference type="InterPro" id="IPR001920">
    <property type="entry name" value="Asp/Glu_race"/>
</dbReference>
<accession>A0A1D7X735</accession>
<dbReference type="GO" id="GO:0008881">
    <property type="term" value="F:glutamate racemase activity"/>
    <property type="evidence" value="ECO:0007669"/>
    <property type="project" value="UniProtKB-EC"/>
</dbReference>
<proteinExistence type="predicted"/>
<keyword evidence="6" id="KW-1185">Reference proteome</keyword>
<keyword evidence="2" id="KW-0413">Isomerase</keyword>
<evidence type="ECO:0000313" key="6">
    <source>
        <dbReference type="Proteomes" id="UP000322283"/>
    </source>
</evidence>
<dbReference type="EC" id="5.1.1.3" evidence="2"/>
<evidence type="ECO:0000313" key="5">
    <source>
        <dbReference type="Proteomes" id="UP000182743"/>
    </source>
</evidence>
<dbReference type="InterPro" id="IPR015942">
    <property type="entry name" value="Asp/Glu/hydantoin_racemase"/>
</dbReference>